<evidence type="ECO:0000313" key="1">
    <source>
        <dbReference type="EMBL" id="EFX04787.1"/>
    </source>
</evidence>
<dbReference type="InParanoid" id="F0XCX0"/>
<dbReference type="EMBL" id="GL629765">
    <property type="protein sequence ID" value="EFX04787.1"/>
    <property type="molecule type" value="Genomic_DNA"/>
</dbReference>
<protein>
    <submittedName>
        <fullName evidence="1">Uncharacterized protein</fullName>
    </submittedName>
</protein>
<evidence type="ECO:0000313" key="2">
    <source>
        <dbReference type="Proteomes" id="UP000007796"/>
    </source>
</evidence>
<organism evidence="2">
    <name type="scientific">Grosmannia clavigera (strain kw1407 / UAMH 11150)</name>
    <name type="common">Blue stain fungus</name>
    <name type="synonym">Graphiocladiella clavigera</name>
    <dbReference type="NCBI Taxonomy" id="655863"/>
    <lineage>
        <taxon>Eukaryota</taxon>
        <taxon>Fungi</taxon>
        <taxon>Dikarya</taxon>
        <taxon>Ascomycota</taxon>
        <taxon>Pezizomycotina</taxon>
        <taxon>Sordariomycetes</taxon>
        <taxon>Sordariomycetidae</taxon>
        <taxon>Ophiostomatales</taxon>
        <taxon>Ophiostomataceae</taxon>
        <taxon>Leptographium</taxon>
    </lineage>
</organism>
<dbReference type="GeneID" id="25974624"/>
<reference evidence="1 2" key="1">
    <citation type="journal article" date="2011" name="Proc. Natl. Acad. Sci. U.S.A.">
        <title>Genome and transcriptome analyses of the mountain pine beetle-fungal symbiont Grosmannia clavigera, a lodgepole pine pathogen.</title>
        <authorList>
            <person name="DiGuistini S."/>
            <person name="Wang Y."/>
            <person name="Liao N.Y."/>
            <person name="Taylor G."/>
            <person name="Tanguay P."/>
            <person name="Feau N."/>
            <person name="Henrissat B."/>
            <person name="Chan S.K."/>
            <person name="Hesse-Orce U."/>
            <person name="Alamouti S.M."/>
            <person name="Tsui C.K.M."/>
            <person name="Docking R.T."/>
            <person name="Levasseur A."/>
            <person name="Haridas S."/>
            <person name="Robertson G."/>
            <person name="Birol I."/>
            <person name="Holt R.A."/>
            <person name="Marra M.A."/>
            <person name="Hamelin R.C."/>
            <person name="Hirst M."/>
            <person name="Jones S.J.M."/>
            <person name="Bohlmann J."/>
            <person name="Breuil C."/>
        </authorList>
    </citation>
    <scope>NUCLEOTIDE SEQUENCE [LARGE SCALE GENOMIC DNA]</scope>
    <source>
        <strain evidence="2">kw1407 / UAMH 11150</strain>
    </source>
</reference>
<name>F0XCX0_GROCL</name>
<dbReference type="RefSeq" id="XP_014174269.1">
    <property type="nucleotide sequence ID" value="XM_014318794.1"/>
</dbReference>
<keyword evidence="2" id="KW-1185">Reference proteome</keyword>
<proteinExistence type="predicted"/>
<dbReference type="AlphaFoldDB" id="F0XCX0"/>
<accession>F0XCX0</accession>
<sequence length="91" mass="9487">MDGCEMSVAADICRAKAVAPELSRLPSLRVSGPGSFCAVVIAAIGQGYPHPSAIRIYGLTDQLGSHRQDCGPAKDAKTRGCQDVVEDVETA</sequence>
<dbReference type="Proteomes" id="UP000007796">
    <property type="component" value="Unassembled WGS sequence"/>
</dbReference>
<gene>
    <name evidence="1" type="ORF">CMQ_1715</name>
</gene>
<dbReference type="HOGENOM" id="CLU_2427222_0_0_1"/>